<evidence type="ECO:0000256" key="3">
    <source>
        <dbReference type="ARBA" id="ARBA00022980"/>
    </source>
</evidence>
<feature type="region of interest" description="Disordered" evidence="7">
    <location>
        <begin position="45"/>
        <end position="78"/>
    </location>
</feature>
<dbReference type="HAMAP" id="MF_01328_B">
    <property type="entry name" value="Ribosomal_uL4_B"/>
    <property type="match status" value="1"/>
</dbReference>
<keyword evidence="6" id="KW-0694">RNA-binding</keyword>
<dbReference type="PANTHER" id="PTHR10746">
    <property type="entry name" value="50S RIBOSOMAL PROTEIN L4"/>
    <property type="match status" value="1"/>
</dbReference>
<evidence type="ECO:0000313" key="8">
    <source>
        <dbReference type="EMBL" id="HIQ91150.1"/>
    </source>
</evidence>
<dbReference type="InterPro" id="IPR023574">
    <property type="entry name" value="Ribosomal_uL4_dom_sf"/>
</dbReference>
<reference evidence="8" key="2">
    <citation type="journal article" date="2021" name="PeerJ">
        <title>Extensive microbial diversity within the chicken gut microbiome revealed by metagenomics and culture.</title>
        <authorList>
            <person name="Gilroy R."/>
            <person name="Ravi A."/>
            <person name="Getino M."/>
            <person name="Pursley I."/>
            <person name="Horton D.L."/>
            <person name="Alikhan N.F."/>
            <person name="Baker D."/>
            <person name="Gharbi K."/>
            <person name="Hall N."/>
            <person name="Watson M."/>
            <person name="Adriaenssens E.M."/>
            <person name="Foster-Nyarko E."/>
            <person name="Jarju S."/>
            <person name="Secka A."/>
            <person name="Antonio M."/>
            <person name="Oren A."/>
            <person name="Chaudhuri R.R."/>
            <person name="La Ragione R."/>
            <person name="Hildebrand F."/>
            <person name="Pallen M.J."/>
        </authorList>
    </citation>
    <scope>NUCLEOTIDE SEQUENCE</scope>
    <source>
        <strain evidence="8">CHK147-3167</strain>
    </source>
</reference>
<dbReference type="GO" id="GO:0003735">
    <property type="term" value="F:structural constituent of ribosome"/>
    <property type="evidence" value="ECO:0007669"/>
    <property type="project" value="InterPro"/>
</dbReference>
<comment type="function">
    <text evidence="6">One of the primary rRNA binding proteins, this protein initially binds near the 5'-end of the 23S rRNA. It is important during the early stages of 50S assembly. It makes multiple contacts with different domains of the 23S rRNA in the assembled 50S subunit and ribosome.</text>
</comment>
<evidence type="ECO:0000256" key="2">
    <source>
        <dbReference type="ARBA" id="ARBA00011838"/>
    </source>
</evidence>
<protein>
    <recommendedName>
        <fullName evidence="5 6">Large ribosomal subunit protein uL4</fullName>
    </recommendedName>
</protein>
<sequence>MKKNSVINLKGEKVSDITLNENVWGITPNDSVIYDAVRLTNLAQRQGTADTKTRSEVSGGGRKPWRQKGTGRARQGSTRAPHWYHGGIVFGPHPRTYKLKMNKKERVLALKSALSYKEANNEIIVLDDLKLESNKTKDMVNILNTIKATKNILIVVDELTDNLILATRNLPKVDLLEASEINVLDILAADCLVITKDAIKAIEEVLA</sequence>
<comment type="similarity">
    <text evidence="1 6">Belongs to the universal ribosomal protein uL4 family.</text>
</comment>
<evidence type="ECO:0000256" key="6">
    <source>
        <dbReference type="HAMAP-Rule" id="MF_01328"/>
    </source>
</evidence>
<comment type="caution">
    <text evidence="8">The sequence shown here is derived from an EMBL/GenBank/DDBJ whole genome shotgun (WGS) entry which is preliminary data.</text>
</comment>
<organism evidence="8 9">
    <name type="scientific">Candidatus Coprosoma intestinipullorum</name>
    <dbReference type="NCBI Taxonomy" id="2840752"/>
    <lineage>
        <taxon>Bacteria</taxon>
        <taxon>Bacillati</taxon>
        <taxon>Bacillota</taxon>
        <taxon>Bacillota incertae sedis</taxon>
        <taxon>Candidatus Coprosoma</taxon>
    </lineage>
</organism>
<dbReference type="Gene3D" id="3.40.1370.10">
    <property type="match status" value="1"/>
</dbReference>
<evidence type="ECO:0000256" key="7">
    <source>
        <dbReference type="SAM" id="MobiDB-lite"/>
    </source>
</evidence>
<dbReference type="AlphaFoldDB" id="A0A9D0ZTL5"/>
<dbReference type="EMBL" id="DVFV01000103">
    <property type="protein sequence ID" value="HIQ91150.1"/>
    <property type="molecule type" value="Genomic_DNA"/>
</dbReference>
<evidence type="ECO:0000256" key="5">
    <source>
        <dbReference type="ARBA" id="ARBA00035244"/>
    </source>
</evidence>
<keyword evidence="6" id="KW-0699">rRNA-binding</keyword>
<dbReference type="InterPro" id="IPR013005">
    <property type="entry name" value="Ribosomal_uL4-like"/>
</dbReference>
<comment type="subunit">
    <text evidence="2 6">Part of the 50S ribosomal subunit.</text>
</comment>
<dbReference type="SUPFAM" id="SSF52166">
    <property type="entry name" value="Ribosomal protein L4"/>
    <property type="match status" value="1"/>
</dbReference>
<dbReference type="GO" id="GO:0019843">
    <property type="term" value="F:rRNA binding"/>
    <property type="evidence" value="ECO:0007669"/>
    <property type="project" value="UniProtKB-UniRule"/>
</dbReference>
<dbReference type="Proteomes" id="UP000886786">
    <property type="component" value="Unassembled WGS sequence"/>
</dbReference>
<evidence type="ECO:0000313" key="9">
    <source>
        <dbReference type="Proteomes" id="UP000886786"/>
    </source>
</evidence>
<dbReference type="GO" id="GO:0006412">
    <property type="term" value="P:translation"/>
    <property type="evidence" value="ECO:0007669"/>
    <property type="project" value="UniProtKB-UniRule"/>
</dbReference>
<comment type="function">
    <text evidence="6">Forms part of the polypeptide exit tunnel.</text>
</comment>
<dbReference type="Pfam" id="PF00573">
    <property type="entry name" value="Ribosomal_L4"/>
    <property type="match status" value="1"/>
</dbReference>
<proteinExistence type="inferred from homology"/>
<dbReference type="GO" id="GO:1990904">
    <property type="term" value="C:ribonucleoprotein complex"/>
    <property type="evidence" value="ECO:0007669"/>
    <property type="project" value="UniProtKB-KW"/>
</dbReference>
<keyword evidence="3 6" id="KW-0689">Ribosomal protein</keyword>
<dbReference type="PANTHER" id="PTHR10746:SF6">
    <property type="entry name" value="LARGE RIBOSOMAL SUBUNIT PROTEIN UL4M"/>
    <property type="match status" value="1"/>
</dbReference>
<gene>
    <name evidence="6 8" type="primary">rplD</name>
    <name evidence="8" type="ORF">IAB27_05965</name>
</gene>
<dbReference type="GO" id="GO:0005840">
    <property type="term" value="C:ribosome"/>
    <property type="evidence" value="ECO:0007669"/>
    <property type="project" value="UniProtKB-KW"/>
</dbReference>
<reference evidence="8" key="1">
    <citation type="submission" date="2020-10" db="EMBL/GenBank/DDBJ databases">
        <authorList>
            <person name="Gilroy R."/>
        </authorList>
    </citation>
    <scope>NUCLEOTIDE SEQUENCE</scope>
    <source>
        <strain evidence="8">CHK147-3167</strain>
    </source>
</reference>
<accession>A0A9D0ZTL5</accession>
<keyword evidence="4 6" id="KW-0687">Ribonucleoprotein</keyword>
<name>A0A9D0ZTL5_9FIRM</name>
<evidence type="ECO:0000256" key="4">
    <source>
        <dbReference type="ARBA" id="ARBA00023274"/>
    </source>
</evidence>
<dbReference type="NCBIfam" id="TIGR03953">
    <property type="entry name" value="rplD_bact"/>
    <property type="match status" value="1"/>
</dbReference>
<evidence type="ECO:0000256" key="1">
    <source>
        <dbReference type="ARBA" id="ARBA00010528"/>
    </source>
</evidence>
<dbReference type="InterPro" id="IPR002136">
    <property type="entry name" value="Ribosomal_uL4"/>
</dbReference>